<evidence type="ECO:0000313" key="1">
    <source>
        <dbReference type="EMBL" id="AWY09417.1"/>
    </source>
</evidence>
<accession>A0A2Z4QH22</accession>
<dbReference type="EMBL" id="MH015256">
    <property type="protein sequence ID" value="AWY09417.1"/>
    <property type="molecule type" value="Genomic_DNA"/>
</dbReference>
<proteinExistence type="predicted"/>
<keyword evidence="2" id="KW-1185">Reference proteome</keyword>
<name>A0A2Z4QH22_9CAUD</name>
<sequence>MAQIYNAPKVGVDASPQSTVGPQFNTHYWDRRSLIDAAEEMYFSPLADVRQMPKHYGKELKVFYYVPLLDELNVNDQGIDALGAARVQGTFTVSFPRSVVAVANAGAAAAVTAINDNVSAADASAVNIATAGAADSGGTGFTNITLTATSAVYADEVDADAVVALDVGAVKHENTGSLYGGSRDVGTILSKMPTLTENGGRVNRVGFTRLERKGEIAEHGFFMEFTEDSLMFDTDSELYGHLSREMLRGANEIYEDLLQADLLAAADVKIYPGAATAVSEINGDTGTPDVLTVADLKKLSVTLDDNRTPKKTTIIKGSTMTDTRVISASRIAYIGSELQIMISDWADFVPVEQYADAATLMNGEIGAIPKAHLRIVVVPQMMRWQGAGDTVGTNAGYDETGGKYDVAPLLVVGDQAFATIGLQGMGGKGKSKFRIIVKKPGKETANSYNDPYGKIGFSSISFFYGFIKLRGERMAVAYSLIPE</sequence>
<dbReference type="NCBIfam" id="TIGR04387">
    <property type="entry name" value="capsid_maj_N4"/>
    <property type="match status" value="1"/>
</dbReference>
<dbReference type="Proteomes" id="UP000250784">
    <property type="component" value="Segment"/>
</dbReference>
<gene>
    <name evidence="1" type="ORF">vBRpoPV13_60</name>
</gene>
<evidence type="ECO:0000313" key="2">
    <source>
        <dbReference type="Proteomes" id="UP000250784"/>
    </source>
</evidence>
<evidence type="ECO:0008006" key="3">
    <source>
        <dbReference type="Google" id="ProtNLM"/>
    </source>
</evidence>
<organism evidence="1 2">
    <name type="scientific">Ruegeria phage vB_RpoP-V13</name>
    <dbReference type="NCBI Taxonomy" id="2218612"/>
    <lineage>
        <taxon>Viruses</taxon>
        <taxon>Duplodnaviria</taxon>
        <taxon>Heunggongvirae</taxon>
        <taxon>Uroviricota</taxon>
        <taxon>Caudoviricetes</taxon>
        <taxon>Schitoviridae</taxon>
        <taxon>Rhodovirinae</taxon>
        <taxon>Pomeroyivirus</taxon>
        <taxon>Pomeroyivirus V13</taxon>
    </lineage>
</organism>
<reference evidence="1 2" key="1">
    <citation type="submission" date="2018-03" db="EMBL/GenBank/DDBJ databases">
        <title>Diverse roseophage infecting Ruegeria pomeroyi DSS-3.</title>
        <authorList>
            <person name="Zhan Y."/>
            <person name="Chen F."/>
            <person name="Wommack E."/>
            <person name="Nasko D."/>
        </authorList>
    </citation>
    <scope>NUCLEOTIDE SEQUENCE [LARGE SCALE GENOMIC DNA]</scope>
</reference>
<protein>
    <recommendedName>
        <fullName evidence="3">Major capsid protein</fullName>
    </recommendedName>
</protein>